<evidence type="ECO:0000259" key="1">
    <source>
        <dbReference type="Pfam" id="PF00557"/>
    </source>
</evidence>
<proteinExistence type="predicted"/>
<sequence length="384" mass="41987">MSEFTPIDFHARRRKIAASVRAAGFDAYVGTRQAGLHYLSGAFMPWRGAVIVTANGDCKFVYWAWDASRIKEEGVDVDITTFTFSDFTRAIAQKLDEMGLSGGRIGIDLSHPGAAQVAPGMICASEFLELKELLPRADIQNGVKLLDDVMLIKEAAEIERLRFAAHVADIGFDAGRRAVRPGVTENSVAGAIEKANRDNGSTWAWALTGGTEVGSGRRTGYLHGVTQQASEKRIQENEFVILDLHPMVDLYLADSSIPVFLGKPTSQQQGMIDCWEEVVATMIENMKPGNPIPEVVKKGLAVFERHGLSDYCLPTFGHGLGTCARTRPFINLRSEDVVQANMVVALGTHLYVPEVGGMRLEFPLLVTEKGGEALMRTPPKVHFV</sequence>
<dbReference type="InterPro" id="IPR050659">
    <property type="entry name" value="Peptidase_M24B"/>
</dbReference>
<dbReference type="AlphaFoldDB" id="A0A4R3UPG5"/>
<dbReference type="InterPro" id="IPR036005">
    <property type="entry name" value="Creatinase/aminopeptidase-like"/>
</dbReference>
<dbReference type="PANTHER" id="PTHR46112">
    <property type="entry name" value="AMINOPEPTIDASE"/>
    <property type="match status" value="1"/>
</dbReference>
<feature type="domain" description="Creatinase N-terminal" evidence="2">
    <location>
        <begin position="12"/>
        <end position="115"/>
    </location>
</feature>
<reference evidence="3 4" key="1">
    <citation type="submission" date="2019-03" db="EMBL/GenBank/DDBJ databases">
        <title>Genomic Encyclopedia of Type Strains, Phase IV (KMG-IV): sequencing the most valuable type-strain genomes for metagenomic binning, comparative biology and taxonomic classification.</title>
        <authorList>
            <person name="Goeker M."/>
        </authorList>
    </citation>
    <scope>NUCLEOTIDE SEQUENCE [LARGE SCALE GENOMIC DNA]</scope>
    <source>
        <strain evidence="3 4">DSM 100048</strain>
    </source>
</reference>
<dbReference type="InterPro" id="IPR000587">
    <property type="entry name" value="Creatinase_N"/>
</dbReference>
<dbReference type="EMBL" id="SMBX01000011">
    <property type="protein sequence ID" value="TCU93656.1"/>
    <property type="molecule type" value="Genomic_DNA"/>
</dbReference>
<feature type="domain" description="Peptidase M24" evidence="1">
    <location>
        <begin position="159"/>
        <end position="368"/>
    </location>
</feature>
<dbReference type="SUPFAM" id="SSF53092">
    <property type="entry name" value="Creatinase/prolidase N-terminal domain"/>
    <property type="match status" value="1"/>
</dbReference>
<dbReference type="GO" id="GO:0004177">
    <property type="term" value="F:aminopeptidase activity"/>
    <property type="evidence" value="ECO:0007669"/>
    <property type="project" value="UniProtKB-KW"/>
</dbReference>
<gene>
    <name evidence="3" type="ORF">EV686_1118</name>
</gene>
<dbReference type="CDD" id="cd01066">
    <property type="entry name" value="APP_MetAP"/>
    <property type="match status" value="1"/>
</dbReference>
<organism evidence="3 4">
    <name type="scientific">Paracandidimonas soli</name>
    <dbReference type="NCBI Taxonomy" id="1917182"/>
    <lineage>
        <taxon>Bacteria</taxon>
        <taxon>Pseudomonadati</taxon>
        <taxon>Pseudomonadota</taxon>
        <taxon>Betaproteobacteria</taxon>
        <taxon>Burkholderiales</taxon>
        <taxon>Alcaligenaceae</taxon>
        <taxon>Paracandidimonas</taxon>
    </lineage>
</organism>
<keyword evidence="3" id="KW-0378">Hydrolase</keyword>
<keyword evidence="4" id="KW-1185">Reference proteome</keyword>
<comment type="caution">
    <text evidence="3">The sequence shown here is derived from an EMBL/GenBank/DDBJ whole genome shotgun (WGS) entry which is preliminary data.</text>
</comment>
<dbReference type="Pfam" id="PF00557">
    <property type="entry name" value="Peptidase_M24"/>
    <property type="match status" value="1"/>
</dbReference>
<dbReference type="InterPro" id="IPR029149">
    <property type="entry name" value="Creatin/AminoP/Spt16_N"/>
</dbReference>
<evidence type="ECO:0000259" key="2">
    <source>
        <dbReference type="Pfam" id="PF01321"/>
    </source>
</evidence>
<dbReference type="Gene3D" id="3.90.230.10">
    <property type="entry name" value="Creatinase/methionine aminopeptidase superfamily"/>
    <property type="match status" value="1"/>
</dbReference>
<dbReference type="PANTHER" id="PTHR46112:SF2">
    <property type="entry name" value="XAA-PRO AMINOPEPTIDASE P-RELATED"/>
    <property type="match status" value="1"/>
</dbReference>
<dbReference type="SUPFAM" id="SSF55920">
    <property type="entry name" value="Creatinase/aminopeptidase"/>
    <property type="match status" value="1"/>
</dbReference>
<keyword evidence="3" id="KW-0645">Protease</keyword>
<dbReference type="RefSeq" id="WP_165972654.1">
    <property type="nucleotide sequence ID" value="NZ_JBHRVM010000001.1"/>
</dbReference>
<keyword evidence="3" id="KW-0031">Aminopeptidase</keyword>
<name>A0A4R3UPG5_9BURK</name>
<dbReference type="Gene3D" id="3.40.350.10">
    <property type="entry name" value="Creatinase/prolidase N-terminal domain"/>
    <property type="match status" value="1"/>
</dbReference>
<dbReference type="Pfam" id="PF01321">
    <property type="entry name" value="Creatinase_N"/>
    <property type="match status" value="1"/>
</dbReference>
<dbReference type="InterPro" id="IPR000994">
    <property type="entry name" value="Pept_M24"/>
</dbReference>
<accession>A0A4R3UPG5</accession>
<evidence type="ECO:0000313" key="4">
    <source>
        <dbReference type="Proteomes" id="UP000294692"/>
    </source>
</evidence>
<dbReference type="Proteomes" id="UP000294692">
    <property type="component" value="Unassembled WGS sequence"/>
</dbReference>
<evidence type="ECO:0000313" key="3">
    <source>
        <dbReference type="EMBL" id="TCU93656.1"/>
    </source>
</evidence>
<protein>
    <submittedName>
        <fullName evidence="3">Xaa-Pro aminopeptidase</fullName>
    </submittedName>
</protein>